<dbReference type="Proteomes" id="UP000199622">
    <property type="component" value="Unassembled WGS sequence"/>
</dbReference>
<name>A0A1H4X6D8_9PSEU</name>
<reference evidence="3" key="1">
    <citation type="submission" date="2016-10" db="EMBL/GenBank/DDBJ databases">
        <authorList>
            <person name="Varghese N."/>
            <person name="Submissions S."/>
        </authorList>
    </citation>
    <scope>NUCLEOTIDE SEQUENCE [LARGE SCALE GENOMIC DNA]</scope>
    <source>
        <strain evidence="3">DSM 44544</strain>
    </source>
</reference>
<keyword evidence="1" id="KW-1133">Transmembrane helix</keyword>
<keyword evidence="3" id="KW-1185">Reference proteome</keyword>
<protein>
    <submittedName>
        <fullName evidence="2">Uncharacterized protein</fullName>
    </submittedName>
</protein>
<evidence type="ECO:0000256" key="1">
    <source>
        <dbReference type="SAM" id="Phobius"/>
    </source>
</evidence>
<dbReference type="EMBL" id="FNSO01000004">
    <property type="protein sequence ID" value="SED01282.1"/>
    <property type="molecule type" value="Genomic_DNA"/>
</dbReference>
<proteinExistence type="predicted"/>
<accession>A0A1H4X6D8</accession>
<keyword evidence="1" id="KW-0812">Transmembrane</keyword>
<dbReference type="RefSeq" id="WP_244170364.1">
    <property type="nucleotide sequence ID" value="NZ_FNSO01000004.1"/>
</dbReference>
<keyword evidence="1" id="KW-0472">Membrane</keyword>
<organism evidence="2 3">
    <name type="scientific">Amycolatopsis tolypomycina</name>
    <dbReference type="NCBI Taxonomy" id="208445"/>
    <lineage>
        <taxon>Bacteria</taxon>
        <taxon>Bacillati</taxon>
        <taxon>Actinomycetota</taxon>
        <taxon>Actinomycetes</taxon>
        <taxon>Pseudonocardiales</taxon>
        <taxon>Pseudonocardiaceae</taxon>
        <taxon>Amycolatopsis</taxon>
    </lineage>
</organism>
<gene>
    <name evidence="2" type="ORF">SAMN04489727_5996</name>
</gene>
<feature type="transmembrane region" description="Helical" evidence="1">
    <location>
        <begin position="27"/>
        <end position="46"/>
    </location>
</feature>
<evidence type="ECO:0000313" key="3">
    <source>
        <dbReference type="Proteomes" id="UP000199622"/>
    </source>
</evidence>
<sequence>MPALVLADPLAAVPAARLPTGERLEPGHAFVWAPAAAVAVVVGVVLPARTGEGCRRPVFRRLARVEARGT</sequence>
<evidence type="ECO:0000313" key="2">
    <source>
        <dbReference type="EMBL" id="SED01282.1"/>
    </source>
</evidence>
<dbReference type="STRING" id="208445.SAMN04489727_5996"/>
<dbReference type="AlphaFoldDB" id="A0A1H4X6D8"/>